<evidence type="ECO:0000259" key="1">
    <source>
        <dbReference type="PROSITE" id="PS50093"/>
    </source>
</evidence>
<proteinExistence type="predicted"/>
<accession>A0AAT9GLF6</accession>
<name>A0AAT9GLF6_9BACT</name>
<reference evidence="2" key="1">
    <citation type="submission" date="2024-02" db="EMBL/GenBank/DDBJ databases">
        <title>Sediminibacterium planktonica sp. nov. and Sediminibacterium longus sp. nov., isolated from surface lake and river water.</title>
        <authorList>
            <person name="Watanabe K."/>
            <person name="Takemine S."/>
            <person name="Ishii Y."/>
            <person name="Ogata Y."/>
            <person name="Shindo C."/>
            <person name="Suda W."/>
        </authorList>
    </citation>
    <scope>NUCLEOTIDE SEQUENCE</scope>
    <source>
        <strain evidence="2">KACHI17</strain>
    </source>
</reference>
<dbReference type="Pfam" id="PF19406">
    <property type="entry name" value="PKD_5"/>
    <property type="match status" value="2"/>
</dbReference>
<protein>
    <recommendedName>
        <fullName evidence="1">PKD domain-containing protein</fullName>
    </recommendedName>
</protein>
<gene>
    <name evidence="2" type="ORF">KACHI17_22850</name>
</gene>
<organism evidence="2">
    <name type="scientific">Sediminibacterium sp. KACHI17</name>
    <dbReference type="NCBI Taxonomy" id="1751071"/>
    <lineage>
        <taxon>Bacteria</taxon>
        <taxon>Pseudomonadati</taxon>
        <taxon>Bacteroidota</taxon>
        <taxon>Chitinophagia</taxon>
        <taxon>Chitinophagales</taxon>
        <taxon>Chitinophagaceae</taxon>
        <taxon>Sediminibacterium</taxon>
    </lineage>
</organism>
<feature type="domain" description="PKD" evidence="1">
    <location>
        <begin position="3363"/>
        <end position="3393"/>
    </location>
</feature>
<dbReference type="InterPro" id="IPR045828">
    <property type="entry name" value="PKD_Bacteroidetes"/>
</dbReference>
<evidence type="ECO:0000313" key="2">
    <source>
        <dbReference type="EMBL" id="BFG71404.1"/>
    </source>
</evidence>
<dbReference type="PROSITE" id="PS50093">
    <property type="entry name" value="PKD"/>
    <property type="match status" value="2"/>
</dbReference>
<dbReference type="SMART" id="SM00089">
    <property type="entry name" value="PKD"/>
    <property type="match status" value="2"/>
</dbReference>
<dbReference type="InterPro" id="IPR000601">
    <property type="entry name" value="PKD_dom"/>
</dbReference>
<dbReference type="SUPFAM" id="SSF49299">
    <property type="entry name" value="PKD domain"/>
    <property type="match status" value="2"/>
</dbReference>
<dbReference type="InterPro" id="IPR013783">
    <property type="entry name" value="Ig-like_fold"/>
</dbReference>
<dbReference type="InterPro" id="IPR022409">
    <property type="entry name" value="PKD/Chitinase_dom"/>
</dbReference>
<dbReference type="EMBL" id="AP029612">
    <property type="protein sequence ID" value="BFG71404.1"/>
    <property type="molecule type" value="Genomic_DNA"/>
</dbReference>
<dbReference type="RefSeq" id="WP_353549037.1">
    <property type="nucleotide sequence ID" value="NZ_AP029612.1"/>
</dbReference>
<dbReference type="InterPro" id="IPR035986">
    <property type="entry name" value="PKD_dom_sf"/>
</dbReference>
<dbReference type="Pfam" id="PF13585">
    <property type="entry name" value="CHU_C"/>
    <property type="match status" value="1"/>
</dbReference>
<dbReference type="Gene3D" id="2.60.40.10">
    <property type="entry name" value="Immunoglobulins"/>
    <property type="match status" value="15"/>
</dbReference>
<feature type="domain" description="PKD" evidence="1">
    <location>
        <begin position="3275"/>
        <end position="3326"/>
    </location>
</feature>
<sequence>MVKGQGTCSSSALAPVFSQTFGQGANSSSKTTVPSGFTTNYSFQSSGALDDGRYIVTPRVQNSGRGDWAVGTDHTGNSNGNMFLVNAGTGGSVFFTQQVDNLCPGSTYNFSAWLANVNTTSNTLPICGSGYVYPNVTFNIKNTSGTILGTYNTGNLPLTANRSVAPNWQQYGFSFALPSGTTSLILEMVDAYGGQPQCGNDLAIDDILFTACTPTATISFSNGTTVCAGTSTTINASIVNNPFTSPAYQWQKSTDGGTTWSNIGTAGTSNSYTINNITSTDGAAYRVIVGPDVASLSSSTCITASAAVSLTVASVKLNDDVIECNNGITSYSSSDPYYKVTYSNNNVGNTYLWSVSSSGSWSFQGAHNPSSQYPRFQFNSSAAYAVSVQFTTNGVSCSDTQVVFKNAVALASILNSKDTSICYNTNSVPLSGSVSYVTNNYSWSTSGTGTFSNANSLNPTYTPSLADKVSGLVKLYFTGTSTYNATGNCGSNTSKDSMILRIYPNNTGTNTTTAICSNQLFTHNPSSTQPGSTFLWSSAFTSGTGSGNTASGSGSISDRLVNASSSSAAVVTYTITPYYGGCAGVPYTVTVTVNPNPALTITNNTTEICSGIATNIQLSSSLSGSLFSWTSSIVSGSASGQSSSGAASSVNTIADIITNTSTSNAIVRYRITTVSPNGCTGIDSTDITIKPNPTIAAAGIDQQLCNLASTQLNANTPVVGTGIWSMASGPSTVTFSNASLASSTVSGLVPGTYVFVWSIANSPCTVSRDSVNVIISPETVAGTLSSNMNVCFGTNSGTLTLSGYTGTIIRWESSTNNGASWTSITNTNNSHSFNNLTTSTIFRAVVQSGSCSIQFSNTITVTVDPLTVPGTLSGTTTVCSGSNSGILTLSGYTGNIIRWEASTDGGLTWPISYAVNTNTYTFSNLTQTTTFRAVVQSGSCTTEYSNAITVTVSPLTVPGTLASNATVCSTANNGSLTLSGYNGTILQWESSVNNGSSWSVISNTSNTQNYNNLTTTTQYRVSVQSGVCAPQYSNTVTITVIPPVETPNAGNDFGVCNVAAITLNATPPSSGSGSWLLINGPSAVSFTNAADAHTTVNGLIAGTYQFEWTTSNGVCTNLKDTVIVTVYPATVPGTLSASTTVCATANSGTLSLAGFTGNILQWEASTDNGTTWATIPNTTNTLNFTNLSATTQYRVSVQSGVCTPLYSNIITVTVLPAVTTANAGTDTHVCFTTATILAANTPVNGTGTWSVLTGAPSTVTFTNPNNPNSTVNGLVVGTYQFVWTISNGSCVDSRDTVAITVDPQTVPGTLSASTTVCATANSGTLSLAGFTGNILHWEASTDNGTTWATIPNTTNTLNFTNLSATTQYRVSVQSGVCTPLYSNIITVTVLPAVTTANAGTDTHVCFTTATILAANTPVNGTGTWSVLTGAPSSVTFTNPNNPNSTVNGLVVGTYQFVWTISNGSCVDSRDTVAITVDPQTVPGTLSASTTVCATANSGTLSLAGFTGNILQWEASTDNGTTWATIPNTTNTLNFTNLSATTQYRVSVQSGVCAPQYSNIVTVTVLPAVTTANAGADQSVCNVTGITLNGNNPTSGAGMWSVLPGAPSTVTFTNAASHNTTVTGMVAGTYQFVWTISNGTCIDSKDTVQVVIHPPTIPGNITAEATVCAISNNGTLTLSGNTGNIVRWESSIDYGASWTTLSNTTNTVNYNNLSSTTTFRAAVQNQNCPTLYTNLNTITVLQPVTPANAGPDTTFINGVSSYTLNGNMPSSGTGVWSVVPGATSPLNFSGITNPKATITGLDYVHGTPPTDGKYLLVWTISNGYCPVSRDTMQITVQPPTNPGVIGPDAVVCTGNNSGTLQLTDYLGTILQWELSVNNGVTWNVISSTIGTNQDTYTYNNLTQTTLFRALVKNGVGAELYSGIAATVTVLELVTPANAGPDQLLCNTTSTTLAGNTPTSGMGTWSALPGNPTVASFSNAADPNSVISGLSFGTYYFVWTISNGICSDSQDTVAITIQQPTVAGTISADNTVCVTSNNGTLQLTGFFGSIVQTEYSTDNGITWTGITNTANQSTISYTNLTQTTQYRSQIKNGVCPALATNIVTVTVLPEVTPANAGADQVLCNTTAATLNANNPSSGTGMWTILPGAPSIVSFTNAANPSTTVNGLSSGTYRFAWTISNTLCSSSSDTVEIRIIPPTVAANLVASATVCATNNTDILTLAGHNGNIIRWEYSINNGGSWTNISNTTNTYTYNNLNTTTTYRALNQNEICPALYSNEVTVTVIPPVTTANAGTDQVLCNVNAVTLNGNTPVSGTGTWTLATGAPSSITFTNANDPNTTVNGLTYGTYYFIWTIGNGMCAPSTDTVAVRIVSPTIAGNLVASATVCATNNTDILALSGHNGNIIRWEYSINNSGSWTNISNTTNTYTYNNLNTTTTYRALNQNEICPALYSNEVTVTVIQPVTTANAGNDQVLCNVNTITLNGNSPVSGTGTWTLAAGAPSTINFTNANDPNTTVNGLTHGIYHFIWTIGNGMCTPSVDTVIVRIDPPTIPGSLVADATVCATANSNILSLSGNTGAILRWEFSVLGSSSWTSIANTTNTLTYNNLNTTTSYRVAVQSGSCNTLYSNNVTITVLQPVTPANAGMDQVLCNASTTVLEGNMPVSGTGTWTYISGPTTPVFANAADPRTAVNGLTVGTYAFVWTITNNLCVDSKDTVQVTIAPLTVPGVLSSNATVCTGTNNGSLQLSGTTGTILHWEYSTDNGVSWTVLSNTSNTYTYNNLTVSTLFRVLVQNSVCATAYSNPVQITVMQQVTTAVAGLSQALCNTTTGRLEGNTPSSGVGMWSQVAGPTTAIFNNAGLAATNISGLSTGTYRFAWTISNAVCPSSSNEVDIRIDPSTSAGVLSGNDTVCTNINTGTLSITNYTGTIIRWESSIDNGANWNPINTTQNTYSYTNLTTTTRFRVLVQSGVCASLYSNTVTITVNPLTVGGHIAANDTVCVTSNNGTLQLTNYVGDLIRWESSINNGDSWTLINYTGDQYSFNNLLSTTLFRVMVQSGVCSAAFSDTVNIVVDAATVAGTISGADTVCYNNNSGLIILSGKLGSVVQWESSENSGITWNSINAQLADTIRYTNLQRTTLYRTMVKNGTCGVMYTAPVEIAVVAPVTTADAGSDIIVCNAANFTSLRANTPLSGTGMWKQIAGPNDVSIADRTNPNTAISGLIPGTYAFAWEISNGICVSSSDTVSVKVDQTIADFTLSGVNNCGNTIYKFNDRSRSNFDIATWKWSIAPGDTVYQKENSIRFTTEGTYTMSLSVVSNIGCVNTLQAQFTVNVFEFPQVDIDAIRDVCKGQLIQMSPILNSKDTIAMLLWNLGNGTRSTDSLIAVRYLIDGKYTVRLTATTVNNCFDSAYKAMTVHPLPVINITPNSTICKGDSIRLVASGAMNYIWFDQLNNITSSGPNTNIVRPSRTTSVRVIGYDEHGCSEVKSTNIRVIQPLKMFTAQGDTLCIGESKQLIATGANSYKWYPETGLNNTQVANPIARPVETTVYNVIGKDAYNCFTDTAQIKIVVGRPTPINIGSDTIITAGTSLQLRVLSTNAINAGNDQIKKWRWGGDVSISCPTCPTPEVKLSNDACISCTVVNNYGCVSTDTLCIKTLCPTTELFVPNAFSPDGDGVNDVLLVQGKGIKMIKSFRIYNRWGQLIFEKANFLPGDPAYAWNGTAFGKAVTPDVFVYVSEVICEKGLPTIFKGNITILK</sequence>